<dbReference type="Proteomes" id="UP000007819">
    <property type="component" value="Chromosome A2"/>
</dbReference>
<organism evidence="1 2">
    <name type="scientific">Acyrthosiphon pisum</name>
    <name type="common">Pea aphid</name>
    <dbReference type="NCBI Taxonomy" id="7029"/>
    <lineage>
        <taxon>Eukaryota</taxon>
        <taxon>Metazoa</taxon>
        <taxon>Ecdysozoa</taxon>
        <taxon>Arthropoda</taxon>
        <taxon>Hexapoda</taxon>
        <taxon>Insecta</taxon>
        <taxon>Pterygota</taxon>
        <taxon>Neoptera</taxon>
        <taxon>Paraneoptera</taxon>
        <taxon>Hemiptera</taxon>
        <taxon>Sternorrhyncha</taxon>
        <taxon>Aphidomorpha</taxon>
        <taxon>Aphidoidea</taxon>
        <taxon>Aphididae</taxon>
        <taxon>Macrosiphini</taxon>
        <taxon>Acyrthosiphon</taxon>
    </lineage>
</organism>
<name>A0A8R2FAX0_ACYPI</name>
<dbReference type="KEGG" id="api:103309759"/>
<dbReference type="OrthoDB" id="6629279at2759"/>
<sequence>MNRIVAYLLRFCYNAHTKVVSERRLKALNVNELSNATMVLLRKMKSMSFTSEVAELKANRLVGRRSALRTLNPFLDPDGLLRVGGRLINADIAYTSKCPIALPAKSTITRLIFEYEHKCLIHIGPRRLLTNIHLRYWPIRGRVIAR</sequence>
<dbReference type="PANTHER" id="PTHR47331">
    <property type="entry name" value="PHD-TYPE DOMAIN-CONTAINING PROTEIN"/>
    <property type="match status" value="1"/>
</dbReference>
<dbReference type="AlphaFoldDB" id="A0A8R2FAX0"/>
<accession>A0A8R2FAX0</accession>
<dbReference type="EnsemblMetazoa" id="XM_008186035.1">
    <property type="protein sequence ID" value="XP_008184257.1"/>
    <property type="gene ID" value="LOC103309759"/>
</dbReference>
<keyword evidence="2" id="KW-1185">Reference proteome</keyword>
<reference evidence="1" key="2">
    <citation type="submission" date="2022-06" db="UniProtKB">
        <authorList>
            <consortium name="EnsemblMetazoa"/>
        </authorList>
    </citation>
    <scope>IDENTIFICATION</scope>
</reference>
<evidence type="ECO:0000313" key="2">
    <source>
        <dbReference type="Proteomes" id="UP000007819"/>
    </source>
</evidence>
<dbReference type="RefSeq" id="XP_008184257.1">
    <property type="nucleotide sequence ID" value="XM_008186035.1"/>
</dbReference>
<dbReference type="PANTHER" id="PTHR47331:SF1">
    <property type="entry name" value="GAG-LIKE PROTEIN"/>
    <property type="match status" value="1"/>
</dbReference>
<evidence type="ECO:0008006" key="3">
    <source>
        <dbReference type="Google" id="ProtNLM"/>
    </source>
</evidence>
<protein>
    <recommendedName>
        <fullName evidence="3">Integrase zinc-binding domain-containing protein</fullName>
    </recommendedName>
</protein>
<reference evidence="2" key="1">
    <citation type="submission" date="2010-06" db="EMBL/GenBank/DDBJ databases">
        <authorList>
            <person name="Jiang H."/>
            <person name="Abraham K."/>
            <person name="Ali S."/>
            <person name="Alsbrooks S.L."/>
            <person name="Anim B.N."/>
            <person name="Anosike U.S."/>
            <person name="Attaway T."/>
            <person name="Bandaranaike D.P."/>
            <person name="Battles P.K."/>
            <person name="Bell S.N."/>
            <person name="Bell A.V."/>
            <person name="Beltran B."/>
            <person name="Bickham C."/>
            <person name="Bustamante Y."/>
            <person name="Caleb T."/>
            <person name="Canada A."/>
            <person name="Cardenas V."/>
            <person name="Carter K."/>
            <person name="Chacko J."/>
            <person name="Chandrabose M.N."/>
            <person name="Chavez D."/>
            <person name="Chavez A."/>
            <person name="Chen L."/>
            <person name="Chu H.-S."/>
            <person name="Claassen K.J."/>
            <person name="Cockrell R."/>
            <person name="Collins M."/>
            <person name="Cooper J.A."/>
            <person name="Cree A."/>
            <person name="Curry S.M."/>
            <person name="Da Y."/>
            <person name="Dao M.D."/>
            <person name="Das B."/>
            <person name="Davila M.-L."/>
            <person name="Davy-Carroll L."/>
            <person name="Denson S."/>
            <person name="Dinh H."/>
            <person name="Ebong V.E."/>
            <person name="Edwards J.R."/>
            <person name="Egan A."/>
            <person name="El-Daye J."/>
            <person name="Escobedo L."/>
            <person name="Fernandez S."/>
            <person name="Fernando P.R."/>
            <person name="Flagg N."/>
            <person name="Forbes L.D."/>
            <person name="Fowler R.G."/>
            <person name="Fu Q."/>
            <person name="Gabisi R.A."/>
            <person name="Ganer J."/>
            <person name="Garbino Pronczuk A."/>
            <person name="Garcia R.M."/>
            <person name="Garner T."/>
            <person name="Garrett T.E."/>
            <person name="Gonzalez D.A."/>
            <person name="Hamid H."/>
            <person name="Hawkins E.S."/>
            <person name="Hirani K."/>
            <person name="Hogues M.E."/>
            <person name="Hollins B."/>
            <person name="Hsiao C.-H."/>
            <person name="Jabil R."/>
            <person name="James M.L."/>
            <person name="Jhangiani S.N."/>
            <person name="Johnson B."/>
            <person name="Johnson Q."/>
            <person name="Joshi V."/>
            <person name="Kalu J.B."/>
            <person name="Kam C."/>
            <person name="Kashfia A."/>
            <person name="Keebler J."/>
            <person name="Kisamo H."/>
            <person name="Kovar C.L."/>
            <person name="Lago L.A."/>
            <person name="Lai C.-Y."/>
            <person name="Laidlaw J."/>
            <person name="Lara F."/>
            <person name="Le T.-K."/>
            <person name="Lee S.L."/>
            <person name="Legall F.H."/>
            <person name="Lemon S.J."/>
            <person name="Lewis L.R."/>
            <person name="Li B."/>
            <person name="Liu Y."/>
            <person name="Liu Y.-S."/>
            <person name="Lopez J."/>
            <person name="Lozado R.J."/>
            <person name="Lu J."/>
            <person name="Madu R.C."/>
            <person name="Maheshwari M."/>
            <person name="Maheshwari R."/>
            <person name="Malloy K."/>
            <person name="Martinez E."/>
            <person name="Mathew T."/>
            <person name="Mercado I.C."/>
            <person name="Mercado C."/>
            <person name="Meyer B."/>
            <person name="Montgomery K."/>
            <person name="Morgan M.B."/>
            <person name="Munidasa M."/>
            <person name="Nazareth L.V."/>
            <person name="Nelson J."/>
            <person name="Ng B.M."/>
            <person name="Nguyen N.B."/>
            <person name="Nguyen P.Q."/>
            <person name="Nguyen T."/>
            <person name="Obregon M."/>
            <person name="Okwuonu G.O."/>
            <person name="Onwere C.G."/>
            <person name="Orozco G."/>
            <person name="Parra A."/>
            <person name="Patel S."/>
            <person name="Patil S."/>
            <person name="Perez A."/>
            <person name="Perez Y."/>
            <person name="Pham C."/>
            <person name="Primus E.L."/>
            <person name="Pu L.-L."/>
            <person name="Puazo M."/>
            <person name="Qin X."/>
            <person name="Quiroz J.B."/>
            <person name="Reese J."/>
            <person name="Richards S."/>
            <person name="Rives C.M."/>
            <person name="Robberts R."/>
            <person name="Ruiz S.J."/>
            <person name="Ruiz M.J."/>
            <person name="Santibanez J."/>
            <person name="Schneider B.W."/>
            <person name="Sisson I."/>
            <person name="Smith M."/>
            <person name="Sodergren E."/>
            <person name="Song X.-Z."/>
            <person name="Song B.B."/>
            <person name="Summersgill H."/>
            <person name="Thelus R."/>
            <person name="Thornton R.D."/>
            <person name="Trejos Z.Y."/>
            <person name="Usmani K."/>
            <person name="Vattathil S."/>
            <person name="Villasana D."/>
            <person name="Walker D.L."/>
            <person name="Wang S."/>
            <person name="Wang K."/>
            <person name="White C.S."/>
            <person name="Williams A.C."/>
            <person name="Williamson J."/>
            <person name="Wilson K."/>
            <person name="Woghiren I.O."/>
            <person name="Woodworth J.R."/>
            <person name="Worley K.C."/>
            <person name="Wright R.A."/>
            <person name="Wu W."/>
            <person name="Young L."/>
            <person name="Zhang L."/>
            <person name="Zhang J."/>
            <person name="Zhu Y."/>
            <person name="Muzny D.M."/>
            <person name="Weinstock G."/>
            <person name="Gibbs R.A."/>
        </authorList>
    </citation>
    <scope>NUCLEOTIDE SEQUENCE [LARGE SCALE GENOMIC DNA]</scope>
    <source>
        <strain evidence="2">LSR1</strain>
    </source>
</reference>
<proteinExistence type="predicted"/>
<evidence type="ECO:0000313" key="1">
    <source>
        <dbReference type="EnsemblMetazoa" id="XP_008184257.1"/>
    </source>
</evidence>
<dbReference type="GeneID" id="103309759"/>